<evidence type="ECO:0000256" key="1">
    <source>
        <dbReference type="SAM" id="MobiDB-lite"/>
    </source>
</evidence>
<feature type="signal peptide" evidence="2">
    <location>
        <begin position="1"/>
        <end position="22"/>
    </location>
</feature>
<protein>
    <recommendedName>
        <fullName evidence="5">Secreted protein</fullName>
    </recommendedName>
</protein>
<evidence type="ECO:0008006" key="5">
    <source>
        <dbReference type="Google" id="ProtNLM"/>
    </source>
</evidence>
<dbReference type="Proteomes" id="UP001497482">
    <property type="component" value="Chromosome 18"/>
</dbReference>
<accession>A0AAV2KJ99</accession>
<name>A0AAV2KJ99_KNICA</name>
<dbReference type="AlphaFoldDB" id="A0AAV2KJ99"/>
<reference evidence="3 4" key="1">
    <citation type="submission" date="2024-04" db="EMBL/GenBank/DDBJ databases">
        <authorList>
            <person name="Waldvogel A.-M."/>
            <person name="Schoenle A."/>
        </authorList>
    </citation>
    <scope>NUCLEOTIDE SEQUENCE [LARGE SCALE GENOMIC DNA]</scope>
</reference>
<evidence type="ECO:0000256" key="2">
    <source>
        <dbReference type="SAM" id="SignalP"/>
    </source>
</evidence>
<gene>
    <name evidence="3" type="ORF">KC01_LOCUS17443</name>
</gene>
<evidence type="ECO:0000313" key="3">
    <source>
        <dbReference type="EMBL" id="CAL1587484.1"/>
    </source>
</evidence>
<feature type="compositionally biased region" description="Low complexity" evidence="1">
    <location>
        <begin position="93"/>
        <end position="105"/>
    </location>
</feature>
<proteinExistence type="predicted"/>
<feature type="region of interest" description="Disordered" evidence="1">
    <location>
        <begin position="93"/>
        <end position="116"/>
    </location>
</feature>
<keyword evidence="4" id="KW-1185">Reference proteome</keyword>
<sequence length="124" mass="13394">MCGCRVGCHAVALWLPCRLLCGCRVGLLCRLLCGCRAVAVRLPCGCYVWLPCSRYVWLPFGWRVGCRVVAVLVVVWSPRAEAEGFDARLQHKQLSPGPLQGTGPLSPGGGFSSSGFGVRQEVMD</sequence>
<feature type="chain" id="PRO_5043337574" description="Secreted protein" evidence="2">
    <location>
        <begin position="23"/>
        <end position="124"/>
    </location>
</feature>
<keyword evidence="2" id="KW-0732">Signal</keyword>
<evidence type="ECO:0000313" key="4">
    <source>
        <dbReference type="Proteomes" id="UP001497482"/>
    </source>
</evidence>
<dbReference type="EMBL" id="OZ035840">
    <property type="protein sequence ID" value="CAL1587484.1"/>
    <property type="molecule type" value="Genomic_DNA"/>
</dbReference>
<organism evidence="3 4">
    <name type="scientific">Knipowitschia caucasica</name>
    <name type="common">Caucasian dwarf goby</name>
    <name type="synonym">Pomatoschistus caucasicus</name>
    <dbReference type="NCBI Taxonomy" id="637954"/>
    <lineage>
        <taxon>Eukaryota</taxon>
        <taxon>Metazoa</taxon>
        <taxon>Chordata</taxon>
        <taxon>Craniata</taxon>
        <taxon>Vertebrata</taxon>
        <taxon>Euteleostomi</taxon>
        <taxon>Actinopterygii</taxon>
        <taxon>Neopterygii</taxon>
        <taxon>Teleostei</taxon>
        <taxon>Neoteleostei</taxon>
        <taxon>Acanthomorphata</taxon>
        <taxon>Gobiaria</taxon>
        <taxon>Gobiiformes</taxon>
        <taxon>Gobioidei</taxon>
        <taxon>Gobiidae</taxon>
        <taxon>Gobiinae</taxon>
        <taxon>Knipowitschia</taxon>
    </lineage>
</organism>